<feature type="region of interest" description="Disordered" evidence="3">
    <location>
        <begin position="913"/>
        <end position="942"/>
    </location>
</feature>
<dbReference type="InterPro" id="IPR057551">
    <property type="entry name" value="Fn3-II_PB4"/>
</dbReference>
<feature type="compositionally biased region" description="Low complexity" evidence="3">
    <location>
        <begin position="1314"/>
        <end position="1343"/>
    </location>
</feature>
<evidence type="ECO:0000256" key="2">
    <source>
        <dbReference type="ARBA" id="ARBA00022525"/>
    </source>
</evidence>
<accession>A0AAU8ECF1</accession>
<dbReference type="Pfam" id="PF24168">
    <property type="entry name" value="PB4_spike"/>
    <property type="match status" value="2"/>
</dbReference>
<feature type="compositionally biased region" description="Low complexity" evidence="3">
    <location>
        <begin position="913"/>
        <end position="937"/>
    </location>
</feature>
<feature type="compositionally biased region" description="Low complexity" evidence="3">
    <location>
        <begin position="2634"/>
        <end position="2654"/>
    </location>
</feature>
<evidence type="ECO:0000259" key="4">
    <source>
        <dbReference type="Pfam" id="PF24168"/>
    </source>
</evidence>
<dbReference type="InterPro" id="IPR057552">
    <property type="entry name" value="Fn3-III_PB4"/>
</dbReference>
<reference evidence="8" key="1">
    <citation type="submission" date="2024-05" db="EMBL/GenBank/DDBJ databases">
        <authorList>
            <person name="Ferriol-Gonzalez C."/>
            <person name="Concha-Eloko R."/>
            <person name="Bernabeu-Gimeno M."/>
            <person name="Fernandez-Cuenca F."/>
            <person name="Canada-Garcia J.E."/>
            <person name="Garcia-Cobos S."/>
            <person name="Sanjuan R."/>
            <person name="Domingo-Calap P."/>
        </authorList>
    </citation>
    <scope>NUCLEOTIDE SEQUENCE</scope>
</reference>
<dbReference type="Gene3D" id="1.20.5.320">
    <property type="entry name" value="6-Phosphogluconate Dehydrogenase, domain 3"/>
    <property type="match status" value="1"/>
</dbReference>
<dbReference type="InterPro" id="IPR008979">
    <property type="entry name" value="Galactose-bd-like_sf"/>
</dbReference>
<evidence type="ECO:0000256" key="3">
    <source>
        <dbReference type="SAM" id="MobiDB-lite"/>
    </source>
</evidence>
<feature type="domain" description="Straight fiber protein PB4 first Fn3-like" evidence="5">
    <location>
        <begin position="1"/>
        <end position="87"/>
    </location>
</feature>
<feature type="domain" description="Straight fiber protein PB4 spike" evidence="4">
    <location>
        <begin position="3337"/>
        <end position="3444"/>
    </location>
</feature>
<dbReference type="Pfam" id="PF24171">
    <property type="entry name" value="Fn3-III_PB4"/>
    <property type="match status" value="1"/>
</dbReference>
<feature type="compositionally biased region" description="Low complexity" evidence="3">
    <location>
        <begin position="1898"/>
        <end position="1945"/>
    </location>
</feature>
<dbReference type="InterPro" id="IPR008160">
    <property type="entry name" value="Collagen"/>
</dbReference>
<feature type="region of interest" description="Disordered" evidence="3">
    <location>
        <begin position="3019"/>
        <end position="3077"/>
    </location>
</feature>
<proteinExistence type="predicted"/>
<feature type="region of interest" description="Disordered" evidence="3">
    <location>
        <begin position="1300"/>
        <end position="1355"/>
    </location>
</feature>
<feature type="region of interest" description="Disordered" evidence="3">
    <location>
        <begin position="1892"/>
        <end position="1947"/>
    </location>
</feature>
<protein>
    <submittedName>
        <fullName evidence="8">Tail protein</fullName>
    </submittedName>
</protein>
<dbReference type="Pfam" id="PF24169">
    <property type="entry name" value="Fn3-I_PB4"/>
    <property type="match status" value="1"/>
</dbReference>
<feature type="compositionally biased region" description="Low complexity" evidence="3">
    <location>
        <begin position="621"/>
        <end position="631"/>
    </location>
</feature>
<evidence type="ECO:0000313" key="8">
    <source>
        <dbReference type="EMBL" id="XCG95569.1"/>
    </source>
</evidence>
<evidence type="ECO:0000259" key="6">
    <source>
        <dbReference type="Pfam" id="PF24170"/>
    </source>
</evidence>
<dbReference type="InterPro" id="IPR057549">
    <property type="entry name" value="PB4_spike"/>
</dbReference>
<feature type="region of interest" description="Disordered" evidence="3">
    <location>
        <begin position="2305"/>
        <end position="2351"/>
    </location>
</feature>
<feature type="compositionally biased region" description="Polar residues" evidence="3">
    <location>
        <begin position="3026"/>
        <end position="3038"/>
    </location>
</feature>
<dbReference type="Pfam" id="PF01391">
    <property type="entry name" value="Collagen"/>
    <property type="match status" value="3"/>
</dbReference>
<dbReference type="InterPro" id="IPR057550">
    <property type="entry name" value="Fn3-I_PB4"/>
</dbReference>
<feature type="compositionally biased region" description="Polar residues" evidence="3">
    <location>
        <begin position="1344"/>
        <end position="1354"/>
    </location>
</feature>
<comment type="subcellular location">
    <subcellularLocation>
        <location evidence="1">Secreted</location>
    </subcellularLocation>
</comment>
<sequence>MVLQNIVTGYTIASIQHSIFSDYDVIGRTFWLTTGGVTTRRDFTGVDTFIATINNLIAGATYSAQGAFYDSMVDEELITAKVGMNLSSTVNFKMKTAPKITKVASFAESVDVGVGAPMVVVELSGEAEYVTIEMKPEGSNTWTKYYRGPITEQIIFGGVPVGRYNIRVSGVVTMPDGVTVDVSGYDTWPSLFNLTYNFTPPSAPTNLRFKTAHIQDGMERFDVRLEWDWTRGTGANVREFIIQYISNDEFAKTGWTKANKLNVGAAKAGTITSFPYKIRHRFRVLSVAWGPDTQSITNSSEVTYIIDESTTFDNAFINETGVEMTYAGIKGKLWNSNTKQWEQTFLVDAATGAVVLGTLDENGKAPISFDPVNKIVNVDGKVITKDINAANVILTNLTGKDNPAIFTQGKKYGNNAGGVWMGVDNVDGKAKFDLGNNTQYVRWDGDTLRISGNVVIGTPGGDVDLETGMQGKQTVFAYKLGTSLPTRPIDQVYPPTGWSAFPPNRTDQNQNVYVVQGTLDPKKNPPALVDGTNYSAASQWSGVPGTGGTDGSNGDYTVQIYQISANKPTKPGNINDPSGWSRTPPTGTPLWMCSGRFNGNTNALTVEGWSDPIRVDGEKGATGATGATGPQGPQGPAGGSVEVQWSKDGTTNWHANFTTGDIFMRQRVGTGGWSSAIRAVGEDGTNGTPGSKGNYIGMRFRVAAEKPATPTGQTPSGWSDAPPQGNPLWMAKAEFNGQTNALVGTWSEPVRIDGDTVNQNLLSTKKWLASLTGTNGNGASIVKNPTDLRLKIVAGSTNDAYTVPSGGNGTYFIPVTAGKKYTFSFETDTAVEVRTHLFLIQAGANSSSVFTNTSSITPGLTTHTFAVPAGVDRVSLRFSVNEAGKENTIGKIKLEEGVFPTAFIRNEFDTIGEEGATGATGPQGPQGVQGNQGPQGAKGDNAKGFSISSLGQTFTYDAEGKLKSDATILFQAFRQNTAANVTWSARDEKGGNIALTSVSNSGASLTAANFKTSKSVIVTAVCDGITDQITIVRLDDGSNALVGLLTNEGSTVLANYAGYVQNYSTGSGDFKVFYGVRDITSECTFSTMEKNNLDADITSAGKYTLKGMPAGTDVINGWVDLRAVHPTYGAVVRRVATTKSILAKGYDRVITTSFENGNKGSWSVGVVQDVTGASILAAGFSKALVLSSRDALEDANTFPVVAGQKYKLCLWIMASEAKVNVAMGMRIVRASTGGVDWQGTTVAAAGASGWNYVEKEFTVGSSNTGLAIPWIQMSGPSGSDLGKVYVTDIHIFALEMDGVDGATGAQGPQGSKGDTGSQGPQGPQGSKGDKGATGATGAQGPAGNSVNVQWSKDGSNWHAGFQTGDIFMRQQVNGAWGGAIRAVGEDGRDGTDGDYISMKFIVQDTKPSTPTGNSPSGWSDAPPVGSPLWMTKGTMNASGQLQGTWSNPIRLDGTINPNLFAVRKWMALLTGTDSGTSKNDIEKLTHSLTRTSGTNNTSPGCYATPFVGASAFSHPVTPGKRYTLTYNIDAASEVQTRDIIFWQAAPNSAQSTFIEELNTGTSIKVKRTFVVPAGINYLTLRPSILTLNVETTWSKIKLEEGGEKTDYQVEYSDSIGLVGKSVLVQWSKDSSASNWHDNFQTGDLFMRQNVDGVWGPAIRAIGEKGEIGPDGKKGNYTNIIFRISGTKPAKPTGNKPTDWFDAPPDGSPLWMATATFNGDTNAIIGTWSDPVRIDASGVGENFWAFKEWMRSITSVNGTGSSMSKNEEQMRFRITTTGSTDGYTIPYQGNGTHFIEVQPNTMYTVSFDVETAVATKMFIMQFDNGNGNSYSRTNRVTTSTAGRQSLTFTTGAATTHVALRWSVNEANSSNVLSRGKVELGAYATAYVIHPSDAMGKDGATGATGPQGPQGSTGATGATGSQGPQGNKGDTGATGPQGPQGPKGNAGENAKGFALTSDYQSFVYDTVGDIKSATTILFKGLKQNTTAGITWSAVNDKGAAVTLMNSGDNRQLTAANFGTSKWVTVTATCDGLSDQITVVRLQDGENVLTAVLTNEAATVLANYSGYWQSLENAKGQMRVWYGSTDVTGQCTFSEGGRSNATPSINSSNGNYSITGMANGTDITEGWVDIKATHPKYGAITKRFAITKVFLAKSYEMLITSTFENGKKGSWGGAVQDVTGPTNQSITKALRITSRDTLEGKNTIPVVAGQKVRIRFWYNAEGLQEAHFRAGFIVQRNDGNRRYPSRTILTGPSSNSSWVYFDQELTLGTADEGIAWPWFQLDNKTTGAPLGSVLIGDIHFEDLTMDGADGATGATGPQGPQGGKGDTGATGPQGNKGDTGPQGPQGPAGASVGVQWSKTGNANDWHTNYATGDIYMRQQVNGVWSSAIRAVGEDGQVGPNGKYTSLKFQVAATKPAKPTGNSPANWSDAPPDGSPLWMVKGEFNSSNQLQGTWSDPVRLDGETVNLNLFASKAWINSLTGASGSGSTITKNPDELRLRINSGAGVGDSYTGPYSGGGTAFTKVTAGKRYTMSFDTDSALEMRMHVFFIPVGASGSNVFSWIASNSAGRTSWSFTIPDGCDRISVRVSLNVAGSTNVISNIKLEEGDFATAFIRNELDTIGADGSQGPQGPQGNKGDTGATGATGATGPQGPQGPSGTNAKAFALTSDSLSFSFDTNGNLKSNGTIKIDSWRQNTSAAITWTAKNQAGANISLGGTATNKTITSAQFGSSDYVTVAATCDGMTDTITIVRLQDGVNSLVGYLTNESASILCNPYGFIQNWNGTNGYFKVFYGTVDVTSQCTFGVEVVGGVDQKENLNGNINSSGYYTPRGMPDGIDVVSGWVNYQASHPKYGTLVKRYTLKKSIPGIGYDRVMTGSFDNGSSNSWGKPIVDVTGGDPGGHKKAFSVNSRDTYEGNNWFPTKKGMKYRITAWVNNSEGEYALNLGLHCRSADKDNTGWPVSTVAPAKDATGWRLESRVITVGDRSDGKPTVEARPFIQMGGSATPFGIAYIAAIAIEDLSMDGADGATGPQGPQGNTGATGPQGNKGDTGPQGNKGDTGATGPQGPAGNSVNVQWSKDGSTNWHSTFTSGDLYMRQQVNGSWGPAIRAVGENGANGTPGSKGNYVSMKFAVMASTPSRPSGSNPAGWSDSPPPGSPLWMVKAEFNGGTNAIMGNWSDPIRLDGDSINENLFYFKAWLDSITGVAGSGSSIGKNYELLRARIIAGTGVTDAYTLPSDGPASMFTYLPPNTTYTMSFETDNAVEVRCHVFWYAKGSNTTGGVLKTIASTTAGLSSFTFTTPANSDRISVRFSVNQSEGNNVVGRCKIEKGAFVTSYVRNQYDAVGDRGPGFYTQPIANLTGWNDTQAASFFQSTFAGPPVKYDVLTQYKSGSPQNSWTRQWNGSAWTAPALTVHGDMIVSGSITADKIIANNAFLAQIGVDILYNRAAALSSNPEGTYTMKIDLANGYIHIR</sequence>
<feature type="compositionally biased region" description="Low complexity" evidence="3">
    <location>
        <begin position="2338"/>
        <end position="2347"/>
    </location>
</feature>
<dbReference type="SUPFAM" id="SSF49785">
    <property type="entry name" value="Galactose-binding domain-like"/>
    <property type="match status" value="1"/>
</dbReference>
<dbReference type="Pfam" id="PF24170">
    <property type="entry name" value="Fn3-II_PB4"/>
    <property type="match status" value="1"/>
</dbReference>
<dbReference type="InterPro" id="IPR050392">
    <property type="entry name" value="Collagen/C1q_domain"/>
</dbReference>
<dbReference type="Gene3D" id="2.60.120.260">
    <property type="entry name" value="Galactose-binding domain-like"/>
    <property type="match status" value="4"/>
</dbReference>
<dbReference type="EMBL" id="PP848836">
    <property type="protein sequence ID" value="XCG95569.1"/>
    <property type="molecule type" value="Genomic_DNA"/>
</dbReference>
<feature type="compositionally biased region" description="Gly residues" evidence="3">
    <location>
        <begin position="2316"/>
        <end position="2325"/>
    </location>
</feature>
<gene>
    <name evidence="8" type="ORF">vBKpn13P1_19</name>
</gene>
<evidence type="ECO:0000259" key="7">
    <source>
        <dbReference type="Pfam" id="PF24171"/>
    </source>
</evidence>
<keyword evidence="2" id="KW-0964">Secreted</keyword>
<name>A0AAU8ECF1_9VIRU</name>
<dbReference type="PANTHER" id="PTHR15427:SF33">
    <property type="entry name" value="COLLAGEN IV NC1 DOMAIN-CONTAINING PROTEIN"/>
    <property type="match status" value="1"/>
</dbReference>
<organism evidence="8">
    <name type="scientific">Klebsiella phage vB_Kpn13-P1</name>
    <dbReference type="NCBI Taxonomy" id="3230840"/>
    <lineage>
        <taxon>Viruses</taxon>
    </lineage>
</organism>
<feature type="domain" description="Straight fiber protein PB4 third Fn3-like" evidence="7">
    <location>
        <begin position="200"/>
        <end position="324"/>
    </location>
</feature>
<feature type="region of interest" description="Disordered" evidence="3">
    <location>
        <begin position="2615"/>
        <end position="2656"/>
    </location>
</feature>
<feature type="compositionally biased region" description="Low complexity" evidence="3">
    <location>
        <begin position="2305"/>
        <end position="2315"/>
    </location>
</feature>
<evidence type="ECO:0000259" key="5">
    <source>
        <dbReference type="Pfam" id="PF24169"/>
    </source>
</evidence>
<feature type="compositionally biased region" description="Polar residues" evidence="3">
    <location>
        <begin position="3062"/>
        <end position="3077"/>
    </location>
</feature>
<feature type="compositionally biased region" description="Polar residues" evidence="3">
    <location>
        <begin position="3130"/>
        <end position="3140"/>
    </location>
</feature>
<feature type="domain" description="Straight fiber protein PB4 spike" evidence="4">
    <location>
        <begin position="341"/>
        <end position="554"/>
    </location>
</feature>
<evidence type="ECO:0000256" key="1">
    <source>
        <dbReference type="ARBA" id="ARBA00004613"/>
    </source>
</evidence>
<dbReference type="PANTHER" id="PTHR15427">
    <property type="entry name" value="EMILIN ELASTIN MICROFIBRIL INTERFACE-LOCATED PROTEIN ELASTIN MICROFIBRIL INTERFACER"/>
    <property type="match status" value="1"/>
</dbReference>
<feature type="domain" description="Straight fiber protein PB4 second Fn3-like" evidence="6">
    <location>
        <begin position="95"/>
        <end position="185"/>
    </location>
</feature>
<feature type="region of interest" description="Disordered" evidence="3">
    <location>
        <begin position="618"/>
        <end position="642"/>
    </location>
</feature>
<feature type="region of interest" description="Disordered" evidence="3">
    <location>
        <begin position="3130"/>
        <end position="3149"/>
    </location>
</feature>